<name>A0A8E0RV21_9TREM</name>
<dbReference type="PANTHER" id="PTHR22775">
    <property type="entry name" value="SORTING NEXIN"/>
    <property type="match status" value="1"/>
</dbReference>
<feature type="compositionally biased region" description="Polar residues" evidence="1">
    <location>
        <begin position="23"/>
        <end position="53"/>
    </location>
</feature>
<dbReference type="Proteomes" id="UP000728185">
    <property type="component" value="Unassembled WGS sequence"/>
</dbReference>
<evidence type="ECO:0000313" key="3">
    <source>
        <dbReference type="EMBL" id="KAA0191250.1"/>
    </source>
</evidence>
<gene>
    <name evidence="3" type="ORF">FBUS_07768</name>
</gene>
<organism evidence="3 4">
    <name type="scientific">Fasciolopsis buskii</name>
    <dbReference type="NCBI Taxonomy" id="27845"/>
    <lineage>
        <taxon>Eukaryota</taxon>
        <taxon>Metazoa</taxon>
        <taxon>Spiralia</taxon>
        <taxon>Lophotrochozoa</taxon>
        <taxon>Platyhelminthes</taxon>
        <taxon>Trematoda</taxon>
        <taxon>Digenea</taxon>
        <taxon>Plagiorchiida</taxon>
        <taxon>Echinostomata</taxon>
        <taxon>Echinostomatoidea</taxon>
        <taxon>Fasciolidae</taxon>
        <taxon>Fasciolopsis</taxon>
    </lineage>
</organism>
<evidence type="ECO:0000256" key="1">
    <source>
        <dbReference type="SAM" id="MobiDB-lite"/>
    </source>
</evidence>
<dbReference type="PANTHER" id="PTHR22775:SF3">
    <property type="entry name" value="SORTING NEXIN-13"/>
    <property type="match status" value="1"/>
</dbReference>
<dbReference type="Pfam" id="PF08628">
    <property type="entry name" value="Nexin_C"/>
    <property type="match status" value="1"/>
</dbReference>
<dbReference type="OrthoDB" id="5772781at2759"/>
<sequence length="255" mass="28917">MKSVPDTLADGFTRILSGGSLVESPNQGTRINSETVPKRSSSFDSTRGDTGSLEQGKVGDNLDPTNVDDSPIGMLFLLVDEMFNLQQKNNFSREGNFVILRKIFQAFFGPRVNKMIIAKANELTSANRLAEFVAYLRDSVWPPTDPTQPTTQPGERAHETKMRTRVLCRTMLLGSVSEDLAQFLGNETTRRGVLRVFRLLQEKRFNRRFVHYLLEAILCQLFRSHRAHWESLFEKQLCPTKTGRACRAHTDPPQN</sequence>
<dbReference type="InterPro" id="IPR013937">
    <property type="entry name" value="Sorting_nexin_C"/>
</dbReference>
<dbReference type="EMBL" id="LUCM01006467">
    <property type="protein sequence ID" value="KAA0191250.1"/>
    <property type="molecule type" value="Genomic_DNA"/>
</dbReference>
<proteinExistence type="predicted"/>
<dbReference type="AlphaFoldDB" id="A0A8E0RV21"/>
<reference evidence="3" key="1">
    <citation type="submission" date="2019-05" db="EMBL/GenBank/DDBJ databases">
        <title>Annotation for the trematode Fasciolopsis buski.</title>
        <authorList>
            <person name="Choi Y.-J."/>
        </authorList>
    </citation>
    <scope>NUCLEOTIDE SEQUENCE</scope>
    <source>
        <strain evidence="3">HT</strain>
        <tissue evidence="3">Whole worm</tissue>
    </source>
</reference>
<comment type="caution">
    <text evidence="3">The sequence shown here is derived from an EMBL/GenBank/DDBJ whole genome shotgun (WGS) entry which is preliminary data.</text>
</comment>
<dbReference type="GO" id="GO:0005769">
    <property type="term" value="C:early endosome"/>
    <property type="evidence" value="ECO:0007669"/>
    <property type="project" value="TreeGrafter"/>
</dbReference>
<feature type="region of interest" description="Disordered" evidence="1">
    <location>
        <begin position="19"/>
        <end position="65"/>
    </location>
</feature>
<dbReference type="GO" id="GO:0035091">
    <property type="term" value="F:phosphatidylinositol binding"/>
    <property type="evidence" value="ECO:0007669"/>
    <property type="project" value="TreeGrafter"/>
</dbReference>
<protein>
    <submittedName>
        <fullName evidence="3">Sorting nexin-13</fullName>
    </submittedName>
</protein>
<evidence type="ECO:0000259" key="2">
    <source>
        <dbReference type="Pfam" id="PF08628"/>
    </source>
</evidence>
<accession>A0A8E0RV21</accession>
<feature type="domain" description="Sorting nexin C-terminal" evidence="2">
    <location>
        <begin position="95"/>
        <end position="204"/>
    </location>
</feature>
<keyword evidence="4" id="KW-1185">Reference proteome</keyword>
<evidence type="ECO:0000313" key="4">
    <source>
        <dbReference type="Proteomes" id="UP000728185"/>
    </source>
</evidence>